<dbReference type="PANTHER" id="PTHR21215">
    <property type="entry name" value="LD36024P"/>
    <property type="match status" value="1"/>
</dbReference>
<dbReference type="PANTHER" id="PTHR21215:SF0">
    <property type="entry name" value="LD36024P"/>
    <property type="match status" value="1"/>
</dbReference>
<sequence length="290" mass="33097">MLSSPVLLSLSSVFALLALAMLSIAFITDSWQEFQVNRKDIVNKFNKDKELADQYKEKYAKDARYYSRNIGLFHICFPENLPSESGSFTWLGSPCVWRSNEYFPSEALRQNWGSTQTNGLHFLRGATISYAVGLVCIFFSLFVGIIGCWKRSTKLVSFTAVIMALGVLFCTIYIGLWFLMRYYETDNNVEPYIRSWEPFLKGAMRISYGWSLGVFIAGLTFLVLATVFMFWARFAIKSEEDKVLGMKAGAYMMNNYYEKSMMPFYGTYGSARTTRLTTTSTRRCPATTAT</sequence>
<dbReference type="Pfam" id="PF13903">
    <property type="entry name" value="Claudin_2"/>
    <property type="match status" value="1"/>
</dbReference>
<organism evidence="7 8">
    <name type="scientific">Steinernema carpocapsae</name>
    <name type="common">Entomopathogenic nematode</name>
    <dbReference type="NCBI Taxonomy" id="34508"/>
    <lineage>
        <taxon>Eukaryota</taxon>
        <taxon>Metazoa</taxon>
        <taxon>Ecdysozoa</taxon>
        <taxon>Nematoda</taxon>
        <taxon>Chromadorea</taxon>
        <taxon>Rhabditida</taxon>
        <taxon>Tylenchina</taxon>
        <taxon>Panagrolaimomorpha</taxon>
        <taxon>Strongyloidoidea</taxon>
        <taxon>Steinernematidae</taxon>
        <taxon>Steinernema</taxon>
    </lineage>
</organism>
<keyword evidence="8" id="KW-1185">Reference proteome</keyword>
<gene>
    <name evidence="7" type="ORF">L596_004160</name>
</gene>
<dbReference type="EMBL" id="AZBU02000001">
    <property type="protein sequence ID" value="TMS37178.1"/>
    <property type="molecule type" value="Genomic_DNA"/>
</dbReference>
<keyword evidence="6" id="KW-0732">Signal</keyword>
<feature type="chain" id="PRO_5020949673" evidence="6">
    <location>
        <begin position="26"/>
        <end position="290"/>
    </location>
</feature>
<evidence type="ECO:0000256" key="3">
    <source>
        <dbReference type="ARBA" id="ARBA00022989"/>
    </source>
</evidence>
<name>A0A4U8UZ16_STECR</name>
<feature type="signal peptide" evidence="6">
    <location>
        <begin position="1"/>
        <end position="25"/>
    </location>
</feature>
<evidence type="ECO:0000256" key="2">
    <source>
        <dbReference type="ARBA" id="ARBA00022692"/>
    </source>
</evidence>
<protein>
    <submittedName>
        <fullName evidence="7">Uncharacterized protein</fullName>
    </submittedName>
</protein>
<evidence type="ECO:0000313" key="8">
    <source>
        <dbReference type="Proteomes" id="UP000298663"/>
    </source>
</evidence>
<evidence type="ECO:0000256" key="1">
    <source>
        <dbReference type="ARBA" id="ARBA00004141"/>
    </source>
</evidence>
<reference evidence="7 8" key="2">
    <citation type="journal article" date="2019" name="G3 (Bethesda)">
        <title>Hybrid Assembly of the Genome of the Entomopathogenic Nematode Steinernema carpocapsae Identifies the X-Chromosome.</title>
        <authorList>
            <person name="Serra L."/>
            <person name="Macchietto M."/>
            <person name="Macias-Munoz A."/>
            <person name="McGill C.J."/>
            <person name="Rodriguez I.M."/>
            <person name="Rodriguez B."/>
            <person name="Murad R."/>
            <person name="Mortazavi A."/>
        </authorList>
    </citation>
    <scope>NUCLEOTIDE SEQUENCE [LARGE SCALE GENOMIC DNA]</scope>
    <source>
        <strain evidence="7 8">ALL</strain>
    </source>
</reference>
<feature type="transmembrane region" description="Helical" evidence="5">
    <location>
        <begin position="208"/>
        <end position="232"/>
    </location>
</feature>
<reference evidence="7 8" key="1">
    <citation type="journal article" date="2015" name="Genome Biol.">
        <title>Comparative genomics of Steinernema reveals deeply conserved gene regulatory networks.</title>
        <authorList>
            <person name="Dillman A.R."/>
            <person name="Macchietto M."/>
            <person name="Porter C.F."/>
            <person name="Rogers A."/>
            <person name="Williams B."/>
            <person name="Antoshechkin I."/>
            <person name="Lee M.M."/>
            <person name="Goodwin Z."/>
            <person name="Lu X."/>
            <person name="Lewis E.E."/>
            <person name="Goodrich-Blair H."/>
            <person name="Stock S.P."/>
            <person name="Adams B.J."/>
            <person name="Sternberg P.W."/>
            <person name="Mortazavi A."/>
        </authorList>
    </citation>
    <scope>NUCLEOTIDE SEQUENCE [LARGE SCALE GENOMIC DNA]</scope>
    <source>
        <strain evidence="7 8">ALL</strain>
    </source>
</reference>
<evidence type="ECO:0000256" key="5">
    <source>
        <dbReference type="SAM" id="Phobius"/>
    </source>
</evidence>
<evidence type="ECO:0000256" key="4">
    <source>
        <dbReference type="ARBA" id="ARBA00023136"/>
    </source>
</evidence>
<feature type="transmembrane region" description="Helical" evidence="5">
    <location>
        <begin position="128"/>
        <end position="149"/>
    </location>
</feature>
<accession>A0A4U8UZ16</accession>
<keyword evidence="4 5" id="KW-0472">Membrane</keyword>
<dbReference type="GO" id="GO:0016020">
    <property type="term" value="C:membrane"/>
    <property type="evidence" value="ECO:0007669"/>
    <property type="project" value="UniProtKB-SubCell"/>
</dbReference>
<comment type="subcellular location">
    <subcellularLocation>
        <location evidence="1">Membrane</location>
        <topology evidence="1">Multi-pass membrane protein</topology>
    </subcellularLocation>
</comment>
<proteinExistence type="predicted"/>
<dbReference type="InterPro" id="IPR004031">
    <property type="entry name" value="PMP22/EMP/MP20/Claudin"/>
</dbReference>
<evidence type="ECO:0000313" key="7">
    <source>
        <dbReference type="EMBL" id="TMS37178.1"/>
    </source>
</evidence>
<dbReference type="Gene3D" id="1.20.140.150">
    <property type="match status" value="1"/>
</dbReference>
<keyword evidence="3 5" id="KW-1133">Transmembrane helix</keyword>
<comment type="caution">
    <text evidence="7">The sequence shown here is derived from an EMBL/GenBank/DDBJ whole genome shotgun (WGS) entry which is preliminary data.</text>
</comment>
<keyword evidence="2 5" id="KW-0812">Transmembrane</keyword>
<dbReference type="Proteomes" id="UP000298663">
    <property type="component" value="Unassembled WGS sequence"/>
</dbReference>
<dbReference type="OrthoDB" id="6126739at2759"/>
<dbReference type="AlphaFoldDB" id="A0A4U8UZ16"/>
<evidence type="ECO:0000256" key="6">
    <source>
        <dbReference type="SAM" id="SignalP"/>
    </source>
</evidence>
<feature type="transmembrane region" description="Helical" evidence="5">
    <location>
        <begin position="156"/>
        <end position="180"/>
    </location>
</feature>